<dbReference type="AlphaFoldDB" id="A0A1R2AWR3"/>
<dbReference type="Gene3D" id="2.120.10.80">
    <property type="entry name" value="Kelch-type beta propeller"/>
    <property type="match status" value="1"/>
</dbReference>
<dbReference type="SUPFAM" id="SSF117281">
    <property type="entry name" value="Kelch motif"/>
    <property type="match status" value="1"/>
</dbReference>
<evidence type="ECO:0000313" key="2">
    <source>
        <dbReference type="Proteomes" id="UP000187209"/>
    </source>
</evidence>
<dbReference type="EMBL" id="MPUH01001264">
    <property type="protein sequence ID" value="OMJ68912.1"/>
    <property type="molecule type" value="Genomic_DNA"/>
</dbReference>
<accession>A0A1R2AWR3</accession>
<dbReference type="SMART" id="SM00612">
    <property type="entry name" value="Kelch"/>
    <property type="match status" value="1"/>
</dbReference>
<comment type="caution">
    <text evidence="1">The sequence shown here is derived from an EMBL/GenBank/DDBJ whole genome shotgun (WGS) entry which is preliminary data.</text>
</comment>
<dbReference type="Proteomes" id="UP000187209">
    <property type="component" value="Unassembled WGS sequence"/>
</dbReference>
<reference evidence="1 2" key="1">
    <citation type="submission" date="2016-11" db="EMBL/GenBank/DDBJ databases">
        <title>The macronuclear genome of Stentor coeruleus: a giant cell with tiny introns.</title>
        <authorList>
            <person name="Slabodnick M."/>
            <person name="Ruby J.G."/>
            <person name="Reiff S.B."/>
            <person name="Swart E.C."/>
            <person name="Gosai S."/>
            <person name="Prabakaran S."/>
            <person name="Witkowska E."/>
            <person name="Larue G.E."/>
            <person name="Fisher S."/>
            <person name="Freeman R.M."/>
            <person name="Gunawardena J."/>
            <person name="Chu W."/>
            <person name="Stover N.A."/>
            <person name="Gregory B.D."/>
            <person name="Nowacki M."/>
            <person name="Derisi J."/>
            <person name="Roy S.W."/>
            <person name="Marshall W.F."/>
            <person name="Sood P."/>
        </authorList>
    </citation>
    <scope>NUCLEOTIDE SEQUENCE [LARGE SCALE GENOMIC DNA]</scope>
    <source>
        <strain evidence="1">WM001</strain>
    </source>
</reference>
<keyword evidence="2" id="KW-1185">Reference proteome</keyword>
<dbReference type="OrthoDB" id="6350321at2759"/>
<gene>
    <name evidence="1" type="ORF">SteCoe_33494</name>
</gene>
<dbReference type="InterPro" id="IPR006652">
    <property type="entry name" value="Kelch_1"/>
</dbReference>
<sequence>MEADICQYQGCNQDPEYICKCNEEYTFICSNHLNEHTQKGINHSIIKNFTEITLGDKQIMIAQCNISLRQLRLMRENISQKTRENISIIVTNALRDLEYIRKNEQLIESSIDLISLKDRLVKKKNYSECEVFLMKYLTDPNKICEELDKRASEMLFDLDFEMKIKTLKEENIDFKNQLEKLTIEHDKKISAIQNFIGIDFNEENDNPQISFFTDNSKKLITINLFSDSDTSYLCNIPENLTCFGAFCKISQDAFFYYSGRCGNSYTDISYIIDTNTKILTKLPSWKTNSYSGLSSYVGNDIYTFGGHNGSIIHSEAHKYNLLSNTWSSVSSMPLPTQSNCSIPLNDSILVVGYNLPGIYRYSWDTNSYTSLGLFQGSQHKIICKANGKVFVLEYNKLHESISNNLNQFAVVNGATTVPNSYLISYPVKNGNNLYFVLGDFKIYRLNFQTRAVVMLRPMKLVN</sequence>
<dbReference type="Pfam" id="PF01344">
    <property type="entry name" value="Kelch_1"/>
    <property type="match status" value="1"/>
</dbReference>
<name>A0A1R2AWR3_9CILI</name>
<proteinExistence type="predicted"/>
<protein>
    <submittedName>
        <fullName evidence="1">Uncharacterized protein</fullName>
    </submittedName>
</protein>
<dbReference type="InterPro" id="IPR015915">
    <property type="entry name" value="Kelch-typ_b-propeller"/>
</dbReference>
<organism evidence="1 2">
    <name type="scientific">Stentor coeruleus</name>
    <dbReference type="NCBI Taxonomy" id="5963"/>
    <lineage>
        <taxon>Eukaryota</taxon>
        <taxon>Sar</taxon>
        <taxon>Alveolata</taxon>
        <taxon>Ciliophora</taxon>
        <taxon>Postciliodesmatophora</taxon>
        <taxon>Heterotrichea</taxon>
        <taxon>Heterotrichida</taxon>
        <taxon>Stentoridae</taxon>
        <taxon>Stentor</taxon>
    </lineage>
</organism>
<evidence type="ECO:0000313" key="1">
    <source>
        <dbReference type="EMBL" id="OMJ68912.1"/>
    </source>
</evidence>